<dbReference type="EMBL" id="OE179816">
    <property type="protein sequence ID" value="CAD7569826.1"/>
    <property type="molecule type" value="Genomic_DNA"/>
</dbReference>
<dbReference type="InterPro" id="IPR039145">
    <property type="entry name" value="Ribosomal_mL40_metazoa/plant"/>
</dbReference>
<dbReference type="PANTHER" id="PTHR13359">
    <property type="entry name" value="39S RIBOSOMAL PROTEIN L40, MITOCHONDRIAL"/>
    <property type="match status" value="1"/>
</dbReference>
<dbReference type="Pfam" id="PF09812">
    <property type="entry name" value="MRP-L28"/>
    <property type="match status" value="1"/>
</dbReference>
<evidence type="ECO:0000256" key="4">
    <source>
        <dbReference type="ARBA" id="ARBA00022980"/>
    </source>
</evidence>
<comment type="similarity">
    <text evidence="2">Belongs to the mitochondrion-specific ribosomal protein mL40 family.</text>
</comment>
<protein>
    <recommendedName>
        <fullName evidence="7">Large ribosomal subunit protein mL40</fullName>
    </recommendedName>
    <alternativeName>
        <fullName evidence="8">39S ribosomal protein L40, mitochondrial</fullName>
    </alternativeName>
</protein>
<keyword evidence="4" id="KW-0689">Ribosomal protein</keyword>
<keyword evidence="3" id="KW-0809">Transit peptide</keyword>
<dbReference type="InterPro" id="IPR019192">
    <property type="entry name" value="Ribosomal_mL40"/>
</dbReference>
<evidence type="ECO:0000313" key="10">
    <source>
        <dbReference type="EMBL" id="CAD7569826.1"/>
    </source>
</evidence>
<comment type="subcellular location">
    <subcellularLocation>
        <location evidence="1">Mitochondrion</location>
    </subcellularLocation>
</comment>
<evidence type="ECO:0000256" key="7">
    <source>
        <dbReference type="ARBA" id="ARBA00035192"/>
    </source>
</evidence>
<accession>A0A7R9P4K4</accession>
<reference evidence="10" key="1">
    <citation type="submission" date="2020-11" db="EMBL/GenBank/DDBJ databases">
        <authorList>
            <person name="Tran Van P."/>
        </authorList>
    </citation>
    <scope>NUCLEOTIDE SEQUENCE</scope>
</reference>
<dbReference type="GO" id="GO:0005762">
    <property type="term" value="C:mitochondrial large ribosomal subunit"/>
    <property type="evidence" value="ECO:0007669"/>
    <property type="project" value="InterPro"/>
</dbReference>
<dbReference type="Gene3D" id="6.10.250.3440">
    <property type="match status" value="1"/>
</dbReference>
<dbReference type="FunFam" id="6.10.250.3440:FF:000001">
    <property type="entry name" value="Mitochondrial ribosomal protein L40"/>
    <property type="match status" value="1"/>
</dbReference>
<organism evidence="10">
    <name type="scientific">Timema californicum</name>
    <name type="common">California timema</name>
    <name type="synonym">Walking stick</name>
    <dbReference type="NCBI Taxonomy" id="61474"/>
    <lineage>
        <taxon>Eukaryota</taxon>
        <taxon>Metazoa</taxon>
        <taxon>Ecdysozoa</taxon>
        <taxon>Arthropoda</taxon>
        <taxon>Hexapoda</taxon>
        <taxon>Insecta</taxon>
        <taxon>Pterygota</taxon>
        <taxon>Neoptera</taxon>
        <taxon>Polyneoptera</taxon>
        <taxon>Phasmatodea</taxon>
        <taxon>Timematodea</taxon>
        <taxon>Timematoidea</taxon>
        <taxon>Timematidae</taxon>
        <taxon>Timema</taxon>
    </lineage>
</organism>
<feature type="region of interest" description="Disordered" evidence="9">
    <location>
        <begin position="179"/>
        <end position="201"/>
    </location>
</feature>
<evidence type="ECO:0000256" key="8">
    <source>
        <dbReference type="ARBA" id="ARBA00083752"/>
    </source>
</evidence>
<dbReference type="PANTHER" id="PTHR13359:SF2">
    <property type="entry name" value="LARGE RIBOSOMAL SUBUNIT PROTEIN ML40"/>
    <property type="match status" value="1"/>
</dbReference>
<evidence type="ECO:0000256" key="6">
    <source>
        <dbReference type="ARBA" id="ARBA00023274"/>
    </source>
</evidence>
<evidence type="ECO:0000256" key="3">
    <source>
        <dbReference type="ARBA" id="ARBA00022946"/>
    </source>
</evidence>
<evidence type="ECO:0000256" key="9">
    <source>
        <dbReference type="SAM" id="MobiDB-lite"/>
    </source>
</evidence>
<dbReference type="AlphaFoldDB" id="A0A7R9P4K4"/>
<keyword evidence="6" id="KW-0687">Ribonucleoprotein</keyword>
<sequence length="201" mass="23753">MLCSHLFQYISRLPLSPKSCSQRNLMTSAGPLLFRATGCLYAEPLKKKKKLDPAILKQREDRKRKKLEKQIRRMEKNVRQLKPIDELEVPLKLIDEKVTRTRVLPALSLEEQESRVLTEKEWCRYRYRMHLQDLQLIDRILFSQQRALDELREESEDLYQAAIQIDPKLIPFKACGPVRTPPIKDYESPDGEYIDVSKKWS</sequence>
<proteinExistence type="inferred from homology"/>
<evidence type="ECO:0000256" key="5">
    <source>
        <dbReference type="ARBA" id="ARBA00023128"/>
    </source>
</evidence>
<evidence type="ECO:0000256" key="2">
    <source>
        <dbReference type="ARBA" id="ARBA00009360"/>
    </source>
</evidence>
<evidence type="ECO:0000256" key="1">
    <source>
        <dbReference type="ARBA" id="ARBA00004173"/>
    </source>
</evidence>
<gene>
    <name evidence="10" type="ORF">TCMB3V08_LOCUS2549</name>
</gene>
<keyword evidence="5" id="KW-0496">Mitochondrion</keyword>
<name>A0A7R9P4K4_TIMCA</name>